<keyword evidence="3" id="KW-1185">Reference proteome</keyword>
<feature type="region of interest" description="Disordered" evidence="1">
    <location>
        <begin position="34"/>
        <end position="122"/>
    </location>
</feature>
<proteinExistence type="predicted"/>
<evidence type="ECO:0000313" key="2">
    <source>
        <dbReference type="EMBL" id="UXX81850.1"/>
    </source>
</evidence>
<feature type="compositionally biased region" description="Low complexity" evidence="1">
    <location>
        <begin position="82"/>
        <end position="93"/>
    </location>
</feature>
<accession>A0ABY6D6T7</accession>
<gene>
    <name evidence="2" type="ORF">N7U68_12015</name>
</gene>
<feature type="compositionally biased region" description="Basic and acidic residues" evidence="1">
    <location>
        <begin position="113"/>
        <end position="122"/>
    </location>
</feature>
<evidence type="ECO:0000256" key="1">
    <source>
        <dbReference type="SAM" id="MobiDB-lite"/>
    </source>
</evidence>
<name>A0ABY6D6T7_9RHOB</name>
<reference evidence="2" key="1">
    <citation type="submission" date="2022-10" db="EMBL/GenBank/DDBJ databases">
        <title>Roseovarius pelagicus sp. nov., isolated from Arctic seawater.</title>
        <authorList>
            <person name="Hong Y.W."/>
            <person name="Hwang C.Y."/>
        </authorList>
    </citation>
    <scope>NUCLEOTIDE SEQUENCE</scope>
    <source>
        <strain evidence="2">HL-MP18</strain>
    </source>
</reference>
<sequence length="122" mass="12613">MVESQLRMAHVLATAAITSNPFAAPANLRKQIVRPVETSASTPKAKADAPLREISKPQPAATNADVRTAPKAGTQQPESKSKTAAPASRSRAPSKPPAMPARASKAIGSGTDPVKHTDGQIT</sequence>
<dbReference type="EMBL" id="CP106738">
    <property type="protein sequence ID" value="UXX81850.1"/>
    <property type="molecule type" value="Genomic_DNA"/>
</dbReference>
<dbReference type="Proteomes" id="UP001064087">
    <property type="component" value="Chromosome"/>
</dbReference>
<organism evidence="2 3">
    <name type="scientific">Roseovarius pelagicus</name>
    <dbReference type="NCBI Taxonomy" id="2980108"/>
    <lineage>
        <taxon>Bacteria</taxon>
        <taxon>Pseudomonadati</taxon>
        <taxon>Pseudomonadota</taxon>
        <taxon>Alphaproteobacteria</taxon>
        <taxon>Rhodobacterales</taxon>
        <taxon>Roseobacteraceae</taxon>
        <taxon>Roseovarius</taxon>
    </lineage>
</organism>
<feature type="compositionally biased region" description="Basic and acidic residues" evidence="1">
    <location>
        <begin position="45"/>
        <end position="55"/>
    </location>
</feature>
<dbReference type="RefSeq" id="WP_263046954.1">
    <property type="nucleotide sequence ID" value="NZ_CP106738.1"/>
</dbReference>
<evidence type="ECO:0000313" key="3">
    <source>
        <dbReference type="Proteomes" id="UP001064087"/>
    </source>
</evidence>
<protein>
    <submittedName>
        <fullName evidence="2">Uncharacterized protein</fullName>
    </submittedName>
</protein>